<evidence type="ECO:0000256" key="3">
    <source>
        <dbReference type="ARBA" id="ARBA00022989"/>
    </source>
</evidence>
<gene>
    <name evidence="7" type="ORF">F0M18_13015</name>
</gene>
<feature type="domain" description="DUF202" evidence="6">
    <location>
        <begin position="12"/>
        <end position="76"/>
    </location>
</feature>
<dbReference type="RefSeq" id="WP_149611889.1">
    <property type="nucleotide sequence ID" value="NZ_VTUX01000006.1"/>
</dbReference>
<comment type="subcellular location">
    <subcellularLocation>
        <location evidence="1">Endomembrane system</location>
        <topology evidence="1">Multi-pass membrane protein</topology>
    </subcellularLocation>
</comment>
<accession>A0A5B0WU36</accession>
<evidence type="ECO:0000313" key="8">
    <source>
        <dbReference type="Proteomes" id="UP000323708"/>
    </source>
</evidence>
<feature type="transmembrane region" description="Helical" evidence="5">
    <location>
        <begin position="48"/>
        <end position="70"/>
    </location>
</feature>
<dbReference type="GO" id="GO:0012505">
    <property type="term" value="C:endomembrane system"/>
    <property type="evidence" value="ECO:0007669"/>
    <property type="project" value="UniProtKB-SubCell"/>
</dbReference>
<evidence type="ECO:0000256" key="4">
    <source>
        <dbReference type="ARBA" id="ARBA00023136"/>
    </source>
</evidence>
<evidence type="ECO:0000259" key="6">
    <source>
        <dbReference type="Pfam" id="PF02656"/>
    </source>
</evidence>
<evidence type="ECO:0000256" key="2">
    <source>
        <dbReference type="ARBA" id="ARBA00022692"/>
    </source>
</evidence>
<keyword evidence="3 5" id="KW-1133">Transmembrane helix</keyword>
<reference evidence="7 8" key="1">
    <citation type="submission" date="2019-09" db="EMBL/GenBank/DDBJ databases">
        <authorList>
            <person name="Chen X.-Y."/>
        </authorList>
    </citation>
    <scope>NUCLEOTIDE SEQUENCE [LARGE SCALE GENOMIC DNA]</scope>
    <source>
        <strain evidence="7 8">NY5</strain>
    </source>
</reference>
<dbReference type="InterPro" id="IPR003807">
    <property type="entry name" value="DUF202"/>
</dbReference>
<evidence type="ECO:0000256" key="1">
    <source>
        <dbReference type="ARBA" id="ARBA00004127"/>
    </source>
</evidence>
<organism evidence="7 8">
    <name type="scientific">Pseudohalioglobus sediminis</name>
    <dbReference type="NCBI Taxonomy" id="2606449"/>
    <lineage>
        <taxon>Bacteria</taxon>
        <taxon>Pseudomonadati</taxon>
        <taxon>Pseudomonadota</taxon>
        <taxon>Gammaproteobacteria</taxon>
        <taxon>Cellvibrionales</taxon>
        <taxon>Halieaceae</taxon>
        <taxon>Pseudohalioglobus</taxon>
    </lineage>
</organism>
<evidence type="ECO:0000313" key="7">
    <source>
        <dbReference type="EMBL" id="KAA1189988.1"/>
    </source>
</evidence>
<protein>
    <submittedName>
        <fullName evidence="7">DUF202 domain-containing protein</fullName>
    </submittedName>
</protein>
<comment type="caution">
    <text evidence="7">The sequence shown here is derived from an EMBL/GenBank/DDBJ whole genome shotgun (WGS) entry which is preliminary data.</text>
</comment>
<evidence type="ECO:0000256" key="5">
    <source>
        <dbReference type="SAM" id="Phobius"/>
    </source>
</evidence>
<name>A0A5B0WU36_9GAMM</name>
<keyword evidence="2 5" id="KW-0812">Transmembrane</keyword>
<dbReference type="Pfam" id="PF02656">
    <property type="entry name" value="DUF202"/>
    <property type="match status" value="1"/>
</dbReference>
<keyword evidence="8" id="KW-1185">Reference proteome</keyword>
<proteinExistence type="predicted"/>
<dbReference type="EMBL" id="VTUX01000006">
    <property type="protein sequence ID" value="KAA1189988.1"/>
    <property type="molecule type" value="Genomic_DNA"/>
</dbReference>
<dbReference type="Proteomes" id="UP000323708">
    <property type="component" value="Unassembled WGS sequence"/>
</dbReference>
<dbReference type="AlphaFoldDB" id="A0A5B0WU36"/>
<feature type="transmembrane region" description="Helical" evidence="5">
    <location>
        <begin position="21"/>
        <end position="42"/>
    </location>
</feature>
<keyword evidence="4 5" id="KW-0472">Membrane</keyword>
<sequence length="87" mass="9552">METLRDTLALERTRLANERTFLAYVRTSLSLIAAAVVLLQFFSTVHAYVAVAWVLAAAGAMVMLVGILRFRKVHRALAARVKPAPGE</sequence>